<dbReference type="InterPro" id="IPR043765">
    <property type="entry name" value="DUF5711"/>
</dbReference>
<evidence type="ECO:0000256" key="1">
    <source>
        <dbReference type="SAM" id="Phobius"/>
    </source>
</evidence>
<proteinExistence type="predicted"/>
<accession>A0A395V508</accession>
<keyword evidence="1" id="KW-1133">Transmembrane helix</keyword>
<keyword evidence="1" id="KW-0472">Membrane</keyword>
<dbReference type="RefSeq" id="WP_118097960.1">
    <property type="nucleotide sequence ID" value="NZ_QRVL01000013.1"/>
</dbReference>
<evidence type="ECO:0000313" key="2">
    <source>
        <dbReference type="EMBL" id="RGS38023.1"/>
    </source>
</evidence>
<dbReference type="EMBL" id="QRVL01000013">
    <property type="protein sequence ID" value="RGS38023.1"/>
    <property type="molecule type" value="Genomic_DNA"/>
</dbReference>
<evidence type="ECO:0000313" key="3">
    <source>
        <dbReference type="Proteomes" id="UP000266172"/>
    </source>
</evidence>
<protein>
    <submittedName>
        <fullName evidence="2">Uncharacterized protein</fullName>
    </submittedName>
</protein>
<dbReference type="AlphaFoldDB" id="A0A395V508"/>
<dbReference type="Pfam" id="PF18975">
    <property type="entry name" value="DUF5711"/>
    <property type="match status" value="1"/>
</dbReference>
<sequence>MAEKNKSGFHTVGDTDMEEYNRKIKEHRRKVLRRTVIVTAVFLLVLTGLGLYMALRHYENYDIMSTAERSDTDATHFMEFQGNILKYSNDGAFYLDAANELIWNQTYEMSSPKLDTCGNYLSIYDKGGTKIYILTPTKLVGSIETTMQIQQVCVAEQGTVAVLMKKDKAAYLALYDREGNSLAEGEIHGQNGGYPIAIALSNDAVKLAVSMININEGSVKSTIAFYNYGTVGQNEIDHCVGVNNYDDMVIPEMEFTSNDRMVAFGDTKAVIFEGAQKPQAIAEIPMDEKTKSIFYNEHYIGIVTGNEDEAVTNHLAVYDENGKLVMEKDFGLDYSSIEFLTNNEICIRNANVCDIYTVHGVYKFHHEFEEELFEIIPGKLKLNYTLVLKDTTQRIRLK</sequence>
<comment type="caution">
    <text evidence="2">The sequence shown here is derived from an EMBL/GenBank/DDBJ whole genome shotgun (WGS) entry which is preliminary data.</text>
</comment>
<organism evidence="2 3">
    <name type="scientific">Roseburia hominis</name>
    <dbReference type="NCBI Taxonomy" id="301301"/>
    <lineage>
        <taxon>Bacteria</taxon>
        <taxon>Bacillati</taxon>
        <taxon>Bacillota</taxon>
        <taxon>Clostridia</taxon>
        <taxon>Lachnospirales</taxon>
        <taxon>Lachnospiraceae</taxon>
        <taxon>Roseburia</taxon>
    </lineage>
</organism>
<keyword evidence="1" id="KW-0812">Transmembrane</keyword>
<reference evidence="2 3" key="1">
    <citation type="submission" date="2018-08" db="EMBL/GenBank/DDBJ databases">
        <title>A genome reference for cultivated species of the human gut microbiota.</title>
        <authorList>
            <person name="Zou Y."/>
            <person name="Xue W."/>
            <person name="Luo G."/>
        </authorList>
    </citation>
    <scope>NUCLEOTIDE SEQUENCE [LARGE SCALE GENOMIC DNA]</scope>
    <source>
        <strain evidence="2 3">AF22-12AC</strain>
    </source>
</reference>
<gene>
    <name evidence="2" type="ORF">DWX93_13400</name>
</gene>
<name>A0A395V508_9FIRM</name>
<feature type="transmembrane region" description="Helical" evidence="1">
    <location>
        <begin position="31"/>
        <end position="55"/>
    </location>
</feature>
<dbReference type="Proteomes" id="UP000266172">
    <property type="component" value="Unassembled WGS sequence"/>
</dbReference>